<comment type="cofactor">
    <cofactor evidence="1">
        <name>Co(2+)</name>
        <dbReference type="ChEBI" id="CHEBI:48828"/>
    </cofactor>
</comment>
<dbReference type="GO" id="GO:0008777">
    <property type="term" value="F:acetylornithine deacetylase activity"/>
    <property type="evidence" value="ECO:0007669"/>
    <property type="project" value="UniProtKB-EC"/>
</dbReference>
<dbReference type="InterPro" id="IPR011650">
    <property type="entry name" value="Peptidase_M20_dimer"/>
</dbReference>
<dbReference type="EC" id="3.5.1.16" evidence="9"/>
<dbReference type="InterPro" id="IPR050072">
    <property type="entry name" value="Peptidase_M20A"/>
</dbReference>
<keyword evidence="7" id="KW-0170">Cobalt</keyword>
<dbReference type="AlphaFoldDB" id="D3FAH4"/>
<evidence type="ECO:0000313" key="9">
    <source>
        <dbReference type="EMBL" id="ADB49243.1"/>
    </source>
</evidence>
<dbReference type="HOGENOM" id="CLU_021802_0_2_11"/>
<protein>
    <submittedName>
        <fullName evidence="9">Acetylornithine deacetylase or succinyl-diaminopimelate desuccinylase</fullName>
        <ecNumber evidence="9">3.5.1.16</ecNumber>
    </submittedName>
</protein>
<dbReference type="Proteomes" id="UP000008229">
    <property type="component" value="Chromosome"/>
</dbReference>
<keyword evidence="6" id="KW-0862">Zinc</keyword>
<dbReference type="GO" id="GO:0046872">
    <property type="term" value="F:metal ion binding"/>
    <property type="evidence" value="ECO:0007669"/>
    <property type="project" value="UniProtKB-KW"/>
</dbReference>
<evidence type="ECO:0000256" key="1">
    <source>
        <dbReference type="ARBA" id="ARBA00001941"/>
    </source>
</evidence>
<dbReference type="RefSeq" id="WP_012932296.1">
    <property type="nucleotide sequence ID" value="NC_013739.1"/>
</dbReference>
<dbReference type="EMBL" id="CP001854">
    <property type="protein sequence ID" value="ADB49243.1"/>
    <property type="molecule type" value="Genomic_DNA"/>
</dbReference>
<reference evidence="9 10" key="1">
    <citation type="journal article" date="2010" name="Stand. Genomic Sci.">
        <title>Complete genome sequence of Conexibacter woesei type strain (ID131577).</title>
        <authorList>
            <person name="Pukall R."/>
            <person name="Lapidus A."/>
            <person name="Glavina Del Rio T."/>
            <person name="Copeland A."/>
            <person name="Tice H."/>
            <person name="Cheng J.-F."/>
            <person name="Lucas S."/>
            <person name="Chen F."/>
            <person name="Nolan M."/>
            <person name="Bruce D."/>
            <person name="Goodwin L."/>
            <person name="Pitluck S."/>
            <person name="Mavromatis K."/>
            <person name="Ivanova N."/>
            <person name="Ovchinnikova G."/>
            <person name="Pati A."/>
            <person name="Chen A."/>
            <person name="Palaniappan K."/>
            <person name="Land M."/>
            <person name="Hauser L."/>
            <person name="Chang Y.-J."/>
            <person name="Jeffries C.D."/>
            <person name="Chain P."/>
            <person name="Meincke L."/>
            <person name="Sims D."/>
            <person name="Brettin T."/>
            <person name="Detter J.C."/>
            <person name="Rohde M."/>
            <person name="Goeker M."/>
            <person name="Bristow J."/>
            <person name="Eisen J.A."/>
            <person name="Markowitz V."/>
            <person name="Kyrpides N.C."/>
            <person name="Klenk H.-P."/>
            <person name="Hugenholtz P."/>
        </authorList>
    </citation>
    <scope>NUCLEOTIDE SEQUENCE [LARGE SCALE GENOMIC DNA]</scope>
    <source>
        <strain evidence="10">DSM 14684 / CIP 108061 / JCM 11494 / NBRC 100937 / ID131577</strain>
    </source>
</reference>
<keyword evidence="5 9" id="KW-0378">Hydrolase</keyword>
<evidence type="ECO:0000256" key="7">
    <source>
        <dbReference type="ARBA" id="ARBA00023285"/>
    </source>
</evidence>
<dbReference type="InterPro" id="IPR036264">
    <property type="entry name" value="Bact_exopeptidase_dim_dom"/>
</dbReference>
<gene>
    <name evidence="9" type="ordered locus">Cwoe_0810</name>
</gene>
<proteinExistence type="inferred from homology"/>
<sequence length="447" mass="47804">MNDLHAEPDAVRVLAALEATPDRVVEITSELVRRDTAYARDTPYAGPAAPHGQEADAQAWIGAFLERLGFDVQIWEPDPAEVAGHPMYPDGLTWEGRPVLAAVKRGSGGGRSLILNGHLDTVRCEPLERWTRDPWTPTVEGDRLYGRGSCDMKGGIAAALAAAEAIVQSGAELAGDLHVQIAPDEETTGMGVVALLRRGERADACLVPEPSSFQVYAAYRGILYGNVTVAGLPGHAEIPQAHHSLGGGVNAIDQMRKVMDAFDALSEEWQGRPDKQHPLLSTPRIFPTRIAGGEFIASLPGACTMDFDLTYLPGEAEEGGWGGNVRREVEEHLARAAAADPWLREHPPVVTWTQDYPAAETPLDTAFGGVLCDASAAQGVESAIDGFDTWADAGTYLLDGIPAYCYGPGAIERAHMIDEWVSVDELRTCAAVIARVVTDWCGAPAAD</sequence>
<dbReference type="KEGG" id="cwo:Cwoe_0810"/>
<dbReference type="SUPFAM" id="SSF55031">
    <property type="entry name" value="Bacterial exopeptidase dimerisation domain"/>
    <property type="match status" value="1"/>
</dbReference>
<evidence type="ECO:0000259" key="8">
    <source>
        <dbReference type="Pfam" id="PF07687"/>
    </source>
</evidence>
<dbReference type="Gene3D" id="3.30.70.360">
    <property type="match status" value="1"/>
</dbReference>
<dbReference type="Pfam" id="PF07687">
    <property type="entry name" value="M20_dimer"/>
    <property type="match status" value="1"/>
</dbReference>
<dbReference type="InterPro" id="IPR010182">
    <property type="entry name" value="ArgE/DapE"/>
</dbReference>
<keyword evidence="10" id="KW-1185">Reference proteome</keyword>
<dbReference type="InterPro" id="IPR002933">
    <property type="entry name" value="Peptidase_M20"/>
</dbReference>
<dbReference type="SUPFAM" id="SSF53187">
    <property type="entry name" value="Zn-dependent exopeptidases"/>
    <property type="match status" value="1"/>
</dbReference>
<dbReference type="OrthoDB" id="7055905at2"/>
<dbReference type="PANTHER" id="PTHR43808">
    <property type="entry name" value="ACETYLORNITHINE DEACETYLASE"/>
    <property type="match status" value="1"/>
</dbReference>
<comment type="cofactor">
    <cofactor evidence="2">
        <name>Zn(2+)</name>
        <dbReference type="ChEBI" id="CHEBI:29105"/>
    </cofactor>
</comment>
<dbReference type="Gene3D" id="3.40.630.10">
    <property type="entry name" value="Zn peptidases"/>
    <property type="match status" value="1"/>
</dbReference>
<evidence type="ECO:0000256" key="6">
    <source>
        <dbReference type="ARBA" id="ARBA00022833"/>
    </source>
</evidence>
<evidence type="ECO:0000256" key="2">
    <source>
        <dbReference type="ARBA" id="ARBA00001947"/>
    </source>
</evidence>
<name>D3FAH4_CONWI</name>
<accession>D3FAH4</accession>
<dbReference type="NCBIfam" id="TIGR01910">
    <property type="entry name" value="DapE-ArgE"/>
    <property type="match status" value="1"/>
</dbReference>
<evidence type="ECO:0000256" key="4">
    <source>
        <dbReference type="ARBA" id="ARBA00022723"/>
    </source>
</evidence>
<evidence type="ECO:0000256" key="3">
    <source>
        <dbReference type="ARBA" id="ARBA00006247"/>
    </source>
</evidence>
<keyword evidence="4" id="KW-0479">Metal-binding</keyword>
<comment type="similarity">
    <text evidence="3">Belongs to the peptidase M20A family.</text>
</comment>
<organism evidence="9 10">
    <name type="scientific">Conexibacter woesei (strain DSM 14684 / CCUG 47730 / CIP 108061 / JCM 11494 / NBRC 100937 / ID131577)</name>
    <dbReference type="NCBI Taxonomy" id="469383"/>
    <lineage>
        <taxon>Bacteria</taxon>
        <taxon>Bacillati</taxon>
        <taxon>Actinomycetota</taxon>
        <taxon>Thermoleophilia</taxon>
        <taxon>Solirubrobacterales</taxon>
        <taxon>Conexibacteraceae</taxon>
        <taxon>Conexibacter</taxon>
    </lineage>
</organism>
<evidence type="ECO:0000313" key="10">
    <source>
        <dbReference type="Proteomes" id="UP000008229"/>
    </source>
</evidence>
<reference evidence="10" key="2">
    <citation type="submission" date="2010-01" db="EMBL/GenBank/DDBJ databases">
        <title>The complete genome of Conexibacter woesei DSM 14684.</title>
        <authorList>
            <consortium name="US DOE Joint Genome Institute (JGI-PGF)"/>
            <person name="Lucas S."/>
            <person name="Copeland A."/>
            <person name="Lapidus A."/>
            <person name="Glavina del Rio T."/>
            <person name="Dalin E."/>
            <person name="Tice H."/>
            <person name="Bruce D."/>
            <person name="Goodwin L."/>
            <person name="Pitluck S."/>
            <person name="Kyrpides N."/>
            <person name="Mavromatis K."/>
            <person name="Ivanova N."/>
            <person name="Mikhailova N."/>
            <person name="Chertkov O."/>
            <person name="Brettin T."/>
            <person name="Detter J.C."/>
            <person name="Han C."/>
            <person name="Larimer F."/>
            <person name="Land M."/>
            <person name="Hauser L."/>
            <person name="Markowitz V."/>
            <person name="Cheng J.-F."/>
            <person name="Hugenholtz P."/>
            <person name="Woyke T."/>
            <person name="Wu D."/>
            <person name="Pukall R."/>
            <person name="Steenblock K."/>
            <person name="Schneider S."/>
            <person name="Klenk H.-P."/>
            <person name="Eisen J.A."/>
        </authorList>
    </citation>
    <scope>NUCLEOTIDE SEQUENCE [LARGE SCALE GENOMIC DNA]</scope>
    <source>
        <strain evidence="10">DSM 14684 / CIP 108061 / JCM 11494 / NBRC 100937 / ID131577</strain>
    </source>
</reference>
<dbReference type="PANTHER" id="PTHR43808:SF25">
    <property type="entry name" value="PEPTIDASE M20 DIMERISATION DOMAIN-CONTAINING PROTEIN"/>
    <property type="match status" value="1"/>
</dbReference>
<dbReference type="STRING" id="469383.Cwoe_0810"/>
<evidence type="ECO:0000256" key="5">
    <source>
        <dbReference type="ARBA" id="ARBA00022801"/>
    </source>
</evidence>
<feature type="domain" description="Peptidase M20 dimerisation" evidence="8">
    <location>
        <begin position="220"/>
        <end position="318"/>
    </location>
</feature>
<dbReference type="Pfam" id="PF01546">
    <property type="entry name" value="Peptidase_M20"/>
    <property type="match status" value="1"/>
</dbReference>
<dbReference type="eggNOG" id="COG0624">
    <property type="taxonomic scope" value="Bacteria"/>
</dbReference>